<reference evidence="1 2" key="2">
    <citation type="journal article" date="2021" name="Curr. Genet.">
        <title>Genetic response to nitrogen starvation in the aggressive Eucalyptus foliar pathogen Teratosphaeria destructans.</title>
        <authorList>
            <person name="Havenga M."/>
            <person name="Wingfield B.D."/>
            <person name="Wingfield M.J."/>
            <person name="Dreyer L.L."/>
            <person name="Roets F."/>
            <person name="Aylward J."/>
        </authorList>
    </citation>
    <scope>NUCLEOTIDE SEQUENCE [LARGE SCALE GENOMIC DNA]</scope>
    <source>
        <strain evidence="1">CMW44962</strain>
    </source>
</reference>
<name>A0A9W7W6X3_9PEZI</name>
<proteinExistence type="predicted"/>
<dbReference type="EMBL" id="RIBY02000191">
    <property type="protein sequence ID" value="KAH9844955.1"/>
    <property type="molecule type" value="Genomic_DNA"/>
</dbReference>
<dbReference type="AlphaFoldDB" id="A0A9W7W6X3"/>
<gene>
    <name evidence="1" type="ORF">Tdes44962_MAKER07003</name>
</gene>
<comment type="caution">
    <text evidence="1">The sequence shown here is derived from an EMBL/GenBank/DDBJ whole genome shotgun (WGS) entry which is preliminary data.</text>
</comment>
<evidence type="ECO:0000313" key="2">
    <source>
        <dbReference type="Proteomes" id="UP001138500"/>
    </source>
</evidence>
<accession>A0A9W7W6X3</accession>
<reference evidence="1 2" key="1">
    <citation type="journal article" date="2018" name="IMA Fungus">
        <title>IMA Genome-F 10: Nine draft genome sequences of Claviceps purpurea s.lat., including C. arundinis, C. humidiphila, and C. cf. spartinae, pseudomolecules for the pitch canker pathogen Fusarium circinatum, draft genome of Davidsoniella eucalypti, Grosmannia galeiformis, Quambalaria eucalypti, and Teratosphaeria destructans.</title>
        <authorList>
            <person name="Wingfield B.D."/>
            <person name="Liu M."/>
            <person name="Nguyen H.D."/>
            <person name="Lane F.A."/>
            <person name="Morgan S.W."/>
            <person name="De Vos L."/>
            <person name="Wilken P.M."/>
            <person name="Duong T.A."/>
            <person name="Aylward J."/>
            <person name="Coetzee M.P."/>
            <person name="Dadej K."/>
            <person name="De Beer Z.W."/>
            <person name="Findlay W."/>
            <person name="Havenga M."/>
            <person name="Kolarik M."/>
            <person name="Menzies J.G."/>
            <person name="Naidoo K."/>
            <person name="Pochopski O."/>
            <person name="Shoukouhi P."/>
            <person name="Santana Q.C."/>
            <person name="Seifert K.A."/>
            <person name="Soal N."/>
            <person name="Steenkamp E.T."/>
            <person name="Tatham C.T."/>
            <person name="van der Nest M.A."/>
            <person name="Wingfield M.J."/>
        </authorList>
    </citation>
    <scope>NUCLEOTIDE SEQUENCE [LARGE SCALE GENOMIC DNA]</scope>
    <source>
        <strain evidence="1">CMW44962</strain>
    </source>
</reference>
<sequence>MPEEHKGSRPAAITMANGYTKQLDLGGPSLAAADANRPLPVAQSITPLDAIGPTASLELAGVAGQLFCGPA</sequence>
<organism evidence="1 2">
    <name type="scientific">Teratosphaeria destructans</name>
    <dbReference type="NCBI Taxonomy" id="418781"/>
    <lineage>
        <taxon>Eukaryota</taxon>
        <taxon>Fungi</taxon>
        <taxon>Dikarya</taxon>
        <taxon>Ascomycota</taxon>
        <taxon>Pezizomycotina</taxon>
        <taxon>Dothideomycetes</taxon>
        <taxon>Dothideomycetidae</taxon>
        <taxon>Mycosphaerellales</taxon>
        <taxon>Teratosphaeriaceae</taxon>
        <taxon>Teratosphaeria</taxon>
    </lineage>
</organism>
<keyword evidence="2" id="KW-1185">Reference proteome</keyword>
<protein>
    <submittedName>
        <fullName evidence="1">Uncharacterized protein</fullName>
    </submittedName>
</protein>
<evidence type="ECO:0000313" key="1">
    <source>
        <dbReference type="EMBL" id="KAH9844955.1"/>
    </source>
</evidence>
<dbReference type="Proteomes" id="UP001138500">
    <property type="component" value="Unassembled WGS sequence"/>
</dbReference>